<dbReference type="PANTHER" id="PTHR42718">
    <property type="entry name" value="MAJOR FACILITATOR SUPERFAMILY MULTIDRUG TRANSPORTER MFSC"/>
    <property type="match status" value="1"/>
</dbReference>
<feature type="transmembrane region" description="Helical" evidence="7">
    <location>
        <begin position="252"/>
        <end position="273"/>
    </location>
</feature>
<reference evidence="9 10" key="1">
    <citation type="journal article" date="2019" name="Int. J. Syst. Evol. Microbiol.">
        <title>The Global Catalogue of Microorganisms (GCM) 10K type strain sequencing project: providing services to taxonomists for standard genome sequencing and annotation.</title>
        <authorList>
            <consortium name="The Broad Institute Genomics Platform"/>
            <consortium name="The Broad Institute Genome Sequencing Center for Infectious Disease"/>
            <person name="Wu L."/>
            <person name="Ma J."/>
        </authorList>
    </citation>
    <scope>NUCLEOTIDE SEQUENCE [LARGE SCALE GENOMIC DNA]</scope>
    <source>
        <strain evidence="9 10">JCM 11445</strain>
    </source>
</reference>
<evidence type="ECO:0000256" key="6">
    <source>
        <dbReference type="SAM" id="MobiDB-lite"/>
    </source>
</evidence>
<name>A0ABN1S3R7_9ACTN</name>
<feature type="transmembrane region" description="Helical" evidence="7">
    <location>
        <begin position="279"/>
        <end position="300"/>
    </location>
</feature>
<comment type="caution">
    <text evidence="9">The sequence shown here is derived from an EMBL/GenBank/DDBJ whole genome shotgun (WGS) entry which is preliminary data.</text>
</comment>
<dbReference type="PRINTS" id="PR01036">
    <property type="entry name" value="TCRTETB"/>
</dbReference>
<feature type="domain" description="Major facilitator superfamily (MFS) profile" evidence="8">
    <location>
        <begin position="53"/>
        <end position="514"/>
    </location>
</feature>
<feature type="transmembrane region" description="Helical" evidence="7">
    <location>
        <begin position="177"/>
        <end position="200"/>
    </location>
</feature>
<feature type="transmembrane region" description="Helical" evidence="7">
    <location>
        <begin position="87"/>
        <end position="107"/>
    </location>
</feature>
<keyword evidence="5" id="KW-0046">Antibiotic resistance</keyword>
<feature type="transmembrane region" description="Helical" evidence="7">
    <location>
        <begin position="144"/>
        <end position="165"/>
    </location>
</feature>
<dbReference type="EMBL" id="BAAAIE010000006">
    <property type="protein sequence ID" value="GAA0972059.1"/>
    <property type="molecule type" value="Genomic_DNA"/>
</dbReference>
<keyword evidence="2 7" id="KW-0812">Transmembrane</keyword>
<dbReference type="InterPro" id="IPR011701">
    <property type="entry name" value="MFS"/>
</dbReference>
<keyword evidence="10" id="KW-1185">Reference proteome</keyword>
<dbReference type="PROSITE" id="PS50850">
    <property type="entry name" value="MFS"/>
    <property type="match status" value="1"/>
</dbReference>
<dbReference type="SUPFAM" id="SSF103473">
    <property type="entry name" value="MFS general substrate transporter"/>
    <property type="match status" value="1"/>
</dbReference>
<feature type="transmembrane region" description="Helical" evidence="7">
    <location>
        <begin position="360"/>
        <end position="377"/>
    </location>
</feature>
<keyword evidence="3 7" id="KW-1133">Transmembrane helix</keyword>
<dbReference type="InterPro" id="IPR020846">
    <property type="entry name" value="MFS_dom"/>
</dbReference>
<dbReference type="Gene3D" id="1.20.1250.20">
    <property type="entry name" value="MFS general substrate transporter like domains"/>
    <property type="match status" value="2"/>
</dbReference>
<feature type="region of interest" description="Disordered" evidence="6">
    <location>
        <begin position="1"/>
        <end position="46"/>
    </location>
</feature>
<dbReference type="PANTHER" id="PTHR42718:SF39">
    <property type="entry name" value="ACTINORHODIN TRANSPORTER-RELATED"/>
    <property type="match status" value="1"/>
</dbReference>
<evidence type="ECO:0000256" key="5">
    <source>
        <dbReference type="ARBA" id="ARBA00023251"/>
    </source>
</evidence>
<evidence type="ECO:0000256" key="1">
    <source>
        <dbReference type="ARBA" id="ARBA00004651"/>
    </source>
</evidence>
<accession>A0ABN1S3R7</accession>
<feature type="compositionally biased region" description="Basic and acidic residues" evidence="6">
    <location>
        <begin position="22"/>
        <end position="37"/>
    </location>
</feature>
<dbReference type="Pfam" id="PF07690">
    <property type="entry name" value="MFS_1"/>
    <property type="match status" value="1"/>
</dbReference>
<gene>
    <name evidence="9" type="ORF">GCM10009576_015320</name>
</gene>
<comment type="subcellular location">
    <subcellularLocation>
        <location evidence="1">Cell membrane</location>
        <topology evidence="1">Multi-pass membrane protein</topology>
    </subcellularLocation>
</comment>
<evidence type="ECO:0000256" key="3">
    <source>
        <dbReference type="ARBA" id="ARBA00022989"/>
    </source>
</evidence>
<feature type="compositionally biased region" description="Low complexity" evidence="6">
    <location>
        <begin position="1"/>
        <end position="13"/>
    </location>
</feature>
<dbReference type="CDD" id="cd17321">
    <property type="entry name" value="MFS_MMR_MDR_like"/>
    <property type="match status" value="1"/>
</dbReference>
<feature type="transmembrane region" description="Helical" evidence="7">
    <location>
        <begin position="212"/>
        <end position="231"/>
    </location>
</feature>
<protein>
    <submittedName>
        <fullName evidence="9">MFS transporter</fullName>
    </submittedName>
</protein>
<evidence type="ECO:0000259" key="8">
    <source>
        <dbReference type="PROSITE" id="PS50850"/>
    </source>
</evidence>
<dbReference type="InterPro" id="IPR036259">
    <property type="entry name" value="MFS_trans_sf"/>
</dbReference>
<evidence type="ECO:0000313" key="10">
    <source>
        <dbReference type="Proteomes" id="UP001500033"/>
    </source>
</evidence>
<evidence type="ECO:0000313" key="9">
    <source>
        <dbReference type="EMBL" id="GAA0972059.1"/>
    </source>
</evidence>
<feature type="transmembrane region" description="Helical" evidence="7">
    <location>
        <begin position="453"/>
        <end position="478"/>
    </location>
</feature>
<evidence type="ECO:0000256" key="7">
    <source>
        <dbReference type="SAM" id="Phobius"/>
    </source>
</evidence>
<feature type="transmembrane region" description="Helical" evidence="7">
    <location>
        <begin position="52"/>
        <end position="75"/>
    </location>
</feature>
<feature type="transmembrane region" description="Helical" evidence="7">
    <location>
        <begin position="490"/>
        <end position="512"/>
    </location>
</feature>
<dbReference type="Proteomes" id="UP001500033">
    <property type="component" value="Unassembled WGS sequence"/>
</dbReference>
<feature type="transmembrane region" description="Helical" evidence="7">
    <location>
        <begin position="384"/>
        <end position="407"/>
    </location>
</feature>
<sequence>MKHTTPTTLPPTGDLGGSSKGEPTDNRASDGPAADRRVARHPASRRTPRPGWLLAIVLTGQLMAVLDVFIVNIAAPTVRADLHASGAGLQLVIAGYTISYAVLLITGARLGALIGHRRMFLTGLAVFTGASLACGLAATTGQLIAFRFVQGAGAALMLPQVLSLIQRTFTGGSRARALGAYSAVLASGAAGGQILGGLLVEADLFGSGWRPVFLVNVPIGLALLALGPRLLHDPADAPRPRGEGAAVRRSGLDLPGLVLLAAAVLLFTVPLVLGQERGWPLWCWVTLGLSAALVALFAAYETRLARRGGAPLISPRVARAPGIPRAVIRIALAMAANAGFLFAMTLHVQGGLGHSPLRTGLTFVPTAVAFGVVGLNWQRLPARWHAATVPGGFLLAAASFAGAGLALRDGTDGGPWLLVALTASGAGLSFAYSPLLTRTLATVRRQDAADASGVLVTAAQLGLLTGVAVFGAVFLGAADDTVPSAGASADALWVTCVALAGAALCGALMSLVRRVGHLR</sequence>
<feature type="transmembrane region" description="Helical" evidence="7">
    <location>
        <begin position="119"/>
        <end position="138"/>
    </location>
</feature>
<proteinExistence type="predicted"/>
<feature type="transmembrane region" description="Helical" evidence="7">
    <location>
        <begin position="326"/>
        <end position="348"/>
    </location>
</feature>
<evidence type="ECO:0000256" key="4">
    <source>
        <dbReference type="ARBA" id="ARBA00023136"/>
    </source>
</evidence>
<organism evidence="9 10">
    <name type="scientific">Streptomyces rhizosphaericus</name>
    <dbReference type="NCBI Taxonomy" id="114699"/>
    <lineage>
        <taxon>Bacteria</taxon>
        <taxon>Bacillati</taxon>
        <taxon>Actinomycetota</taxon>
        <taxon>Actinomycetes</taxon>
        <taxon>Kitasatosporales</taxon>
        <taxon>Streptomycetaceae</taxon>
        <taxon>Streptomyces</taxon>
        <taxon>Streptomyces violaceusniger group</taxon>
    </lineage>
</organism>
<evidence type="ECO:0000256" key="2">
    <source>
        <dbReference type="ARBA" id="ARBA00022692"/>
    </source>
</evidence>
<keyword evidence="4 7" id="KW-0472">Membrane</keyword>
<feature type="transmembrane region" description="Helical" evidence="7">
    <location>
        <begin position="413"/>
        <end position="432"/>
    </location>
</feature>